<proteinExistence type="predicted"/>
<accession>A0A0B0DHE9</accession>
<dbReference type="RefSeq" id="WP_035959144.1">
    <property type="nucleotide sequence ID" value="NZ_BMZV01000006.1"/>
</dbReference>
<dbReference type="PANTHER" id="PTHR37298:SF1">
    <property type="entry name" value="UPF0111 PROTEIN YKAA"/>
    <property type="match status" value="1"/>
</dbReference>
<reference evidence="1 2" key="1">
    <citation type="submission" date="2014-09" db="EMBL/GenBank/DDBJ databases">
        <title>High-quality draft genome sequence of Kocuria marina SO9-6, an actinobacterium isolated from a copper mine.</title>
        <authorList>
            <person name="Castro D.B."/>
            <person name="Pereira L.B."/>
            <person name="Silva M.V."/>
            <person name="Silva B.P."/>
            <person name="Zanardi B.R."/>
            <person name="Carlos C."/>
            <person name="Belgini D.R."/>
            <person name="Limache E.G."/>
            <person name="Lacerda G.V."/>
            <person name="Nery M.B."/>
            <person name="Gomes M.B."/>
            <person name="Souza S."/>
            <person name="Silva T.M."/>
            <person name="Rodrigues V.D."/>
            <person name="Paulino L.C."/>
            <person name="Vicentini R."/>
            <person name="Ferraz L.F."/>
            <person name="Ottoboni L.M."/>
        </authorList>
    </citation>
    <scope>NUCLEOTIDE SEQUENCE [LARGE SCALE GENOMIC DNA]</scope>
    <source>
        <strain evidence="1 2">SO9-6</strain>
    </source>
</reference>
<comment type="caution">
    <text evidence="1">The sequence shown here is derived from an EMBL/GenBank/DDBJ whole genome shotgun (WGS) entry which is preliminary data.</text>
</comment>
<name>A0A0B0DHE9_9MICC</name>
<dbReference type="PANTHER" id="PTHR37298">
    <property type="entry name" value="UPF0111 PROTEIN YKAA"/>
    <property type="match status" value="1"/>
</dbReference>
<evidence type="ECO:0000313" key="1">
    <source>
        <dbReference type="EMBL" id="KHE75542.1"/>
    </source>
</evidence>
<gene>
    <name evidence="1" type="ORF">AS25_00185</name>
</gene>
<organism evidence="1 2">
    <name type="scientific">Kocuria marina</name>
    <dbReference type="NCBI Taxonomy" id="223184"/>
    <lineage>
        <taxon>Bacteria</taxon>
        <taxon>Bacillati</taxon>
        <taxon>Actinomycetota</taxon>
        <taxon>Actinomycetes</taxon>
        <taxon>Micrococcales</taxon>
        <taxon>Micrococcaceae</taxon>
        <taxon>Kocuria</taxon>
    </lineage>
</organism>
<dbReference type="AlphaFoldDB" id="A0A0B0DHE9"/>
<dbReference type="eggNOG" id="COG1392">
    <property type="taxonomic scope" value="Bacteria"/>
</dbReference>
<evidence type="ECO:0008006" key="3">
    <source>
        <dbReference type="Google" id="ProtNLM"/>
    </source>
</evidence>
<dbReference type="Gene3D" id="1.20.58.220">
    <property type="entry name" value="Phosphate transport system protein phou homolog 2, domain 2"/>
    <property type="match status" value="1"/>
</dbReference>
<dbReference type="InterPro" id="IPR038078">
    <property type="entry name" value="PhoU-like_sf"/>
</dbReference>
<dbReference type="Proteomes" id="UP000030664">
    <property type="component" value="Unassembled WGS sequence"/>
</dbReference>
<evidence type="ECO:0000313" key="2">
    <source>
        <dbReference type="Proteomes" id="UP000030664"/>
    </source>
</evidence>
<protein>
    <recommendedName>
        <fullName evidence="3">Phosphate transport regulator</fullName>
    </recommendedName>
</protein>
<dbReference type="GeneID" id="93243075"/>
<dbReference type="InterPro" id="IPR052912">
    <property type="entry name" value="UPF0111_domain"/>
</dbReference>
<dbReference type="STRING" id="223184.AS25_00185"/>
<sequence>MAFRIFPEDERVTELLVQMSQCVGTAVDQLAEHIGQIDKTWQRPITDLLDTEDRCTNLYFSLMTTTRSSYVVPIPRQDVYILGQWLLRAVQCLVASAETHQLYKLERPTSHATEQLAVIQHMSLMTTKAMGRLTSLNELDDYWFEMIRLTRQAERTHRVYRASLLDQFKTAQAIRRMDAARQLFDAARALGQVSAEVGRILVAES</sequence>
<dbReference type="EMBL" id="JROM01000003">
    <property type="protein sequence ID" value="KHE75542.1"/>
    <property type="molecule type" value="Genomic_DNA"/>
</dbReference>